<feature type="binding site" evidence="7">
    <location>
        <begin position="152"/>
        <end position="158"/>
    </location>
    <ligand>
        <name>ATP</name>
        <dbReference type="ChEBI" id="CHEBI:30616"/>
    </ligand>
</feature>
<keyword evidence="7" id="KW-0460">Magnesium</keyword>
<gene>
    <name evidence="7" type="primary">murE</name>
    <name evidence="13" type="ORF">EVJ46_05580</name>
</gene>
<comment type="subcellular location">
    <subcellularLocation>
        <location evidence="7 8">Cytoplasm</location>
    </subcellularLocation>
</comment>
<feature type="domain" description="Mur ligase N-terminal catalytic" evidence="10">
    <location>
        <begin position="48"/>
        <end position="127"/>
    </location>
</feature>
<feature type="binding site" evidence="7">
    <location>
        <position position="233"/>
    </location>
    <ligand>
        <name>UDP-N-acetyl-alpha-D-muramoyl-L-alanyl-D-glutamate</name>
        <dbReference type="ChEBI" id="CHEBI:83900"/>
    </ligand>
</feature>
<dbReference type="PANTHER" id="PTHR23135:SF4">
    <property type="entry name" value="UDP-N-ACETYLMURAMOYL-L-ALANYL-D-GLUTAMATE--2,6-DIAMINOPIMELATE LIGASE MURE HOMOLOG, CHLOROPLASTIC"/>
    <property type="match status" value="1"/>
</dbReference>
<feature type="binding site" evidence="7">
    <location>
        <begin position="200"/>
        <end position="201"/>
    </location>
    <ligand>
        <name>UDP-N-acetyl-alpha-D-muramoyl-L-alanyl-D-glutamate</name>
        <dbReference type="ChEBI" id="CHEBI:83900"/>
    </ligand>
</feature>
<comment type="pathway">
    <text evidence="7 8">Cell wall biogenesis; peptidoglycan biosynthesis.</text>
</comment>
<evidence type="ECO:0000259" key="11">
    <source>
        <dbReference type="Pfam" id="PF02875"/>
    </source>
</evidence>
<dbReference type="HAMAP" id="MF_00208">
    <property type="entry name" value="MurE"/>
    <property type="match status" value="1"/>
</dbReference>
<dbReference type="InterPro" id="IPR013221">
    <property type="entry name" value="Mur_ligase_cen"/>
</dbReference>
<dbReference type="GO" id="GO:0000287">
    <property type="term" value="F:magnesium ion binding"/>
    <property type="evidence" value="ECO:0007669"/>
    <property type="project" value="UniProtKB-UniRule"/>
</dbReference>
<keyword evidence="2 7" id="KW-0132">Cell division</keyword>
<keyword evidence="4 7" id="KW-0573">Peptidoglycan synthesis</keyword>
<dbReference type="InterPro" id="IPR005761">
    <property type="entry name" value="UDP-N-AcMur-Glu-dNH2Pim_ligase"/>
</dbReference>
<dbReference type="Gene3D" id="3.40.1390.10">
    <property type="entry name" value="MurE/MurF, N-terminal domain"/>
    <property type="match status" value="1"/>
</dbReference>
<evidence type="ECO:0000256" key="4">
    <source>
        <dbReference type="ARBA" id="ARBA00022984"/>
    </source>
</evidence>
<feature type="binding site" evidence="7">
    <location>
        <position position="648"/>
    </location>
    <ligand>
        <name>meso-2,6-diaminopimelate</name>
        <dbReference type="ChEBI" id="CHEBI:57791"/>
    </ligand>
</feature>
<feature type="domain" description="Mur ligase central" evidence="12">
    <location>
        <begin position="150"/>
        <end position="382"/>
    </location>
</feature>
<feature type="binding site" evidence="7">
    <location>
        <position position="199"/>
    </location>
    <ligand>
        <name>UDP-N-acetyl-alpha-D-muramoyl-L-alanyl-D-glutamate</name>
        <dbReference type="ChEBI" id="CHEBI:83900"/>
    </ligand>
</feature>
<feature type="compositionally biased region" description="Low complexity" evidence="9">
    <location>
        <begin position="566"/>
        <end position="577"/>
    </location>
</feature>
<dbReference type="EMBL" id="SGBC01000002">
    <property type="protein sequence ID" value="RZD16488.1"/>
    <property type="molecule type" value="Genomic_DNA"/>
</dbReference>
<dbReference type="Pfam" id="PF01225">
    <property type="entry name" value="Mur_ligase"/>
    <property type="match status" value="1"/>
</dbReference>
<feature type="binding site" evidence="7">
    <location>
        <position position="493"/>
    </location>
    <ligand>
        <name>meso-2,6-diaminopimelate</name>
        <dbReference type="ChEBI" id="CHEBI:57791"/>
    </ligand>
</feature>
<comment type="function">
    <text evidence="7">Catalyzes the addition of meso-diaminopimelic acid to the nucleotide precursor UDP-N-acetylmuramoyl-L-alanyl-D-glutamate (UMAG) in the biosynthesis of bacterial cell-wall peptidoglycan.</text>
</comment>
<proteinExistence type="inferred from homology"/>
<dbReference type="Proteomes" id="UP000316562">
    <property type="component" value="Unassembled WGS sequence"/>
</dbReference>
<keyword evidence="5 7" id="KW-0131">Cell cycle</keyword>
<accession>A0A519BGW0</accession>
<dbReference type="GO" id="GO:0009252">
    <property type="term" value="P:peptidoglycan biosynthetic process"/>
    <property type="evidence" value="ECO:0007669"/>
    <property type="project" value="UniProtKB-UniRule"/>
</dbReference>
<dbReference type="InterPro" id="IPR004101">
    <property type="entry name" value="Mur_ligase_C"/>
</dbReference>
<dbReference type="UniPathway" id="UPA00219"/>
<feature type="binding site" evidence="7">
    <location>
        <position position="55"/>
    </location>
    <ligand>
        <name>UDP-N-acetyl-alpha-D-muramoyl-L-alanyl-D-glutamate</name>
        <dbReference type="ChEBI" id="CHEBI:83900"/>
    </ligand>
</feature>
<sequence>MKLNKLMQNTDDFKIISFIGNNSDKNICLDAGNANVNIDAYKDLDIDIKGISNDSRNISEGYLFAARKGNNIDSNKYIRDAAEKGAYCILTDEQIGGALESYINEYNKNAMNRGKSGISVIIVDDALKAYAVISRNFFNRPAMKLKMAGITGTNGKTTTSYLLNSILNTAGFFSGLIGTIDYKIAFNDKDNGIDIPSVNTTPDSYMLNDMLNSMILNNLKSCVMEVSSHSIIQRRTYEIDFDIAIFTNLTRDHLDYHKDMESYYQAKKLLFTEVLSESLKNKKYAVINNDDEYGVRLISELSEQKSVNNFNVITYGLTEKADVFAKDIKSTTKGLEFKLYYNNLINKINYNFKTPAGVQFFIVKSSLMGSFNVYNMLAAATSAFALSVDNENISKGISALTSVPGRVEKIRININSNNGNSNSDSNNGDGNKSNGSSVNSHKNGNCNIDNNEAIPLVCVDYAHTDDALNRVLSALRDITSNNLICVFGCGGDRDKGKRPMMGRHAGRLADITVITSDNPRSENPMSIIKEIENGIKEENVFFISCDGSIGDINRLKNEIRKFNTGKDNNNSKYNSKDTINSKYDNKHNTDKDKDNRSIQGTEYAGDDINIIGNDRHAHIYTIVPDREKAIKTALSVACSEKDTVLISGKGHEDYMIIGADKIHFSDKEEVLKFYNL</sequence>
<dbReference type="AlphaFoldDB" id="A0A519BGW0"/>
<dbReference type="GO" id="GO:0005737">
    <property type="term" value="C:cytoplasm"/>
    <property type="evidence" value="ECO:0007669"/>
    <property type="project" value="UniProtKB-SubCell"/>
</dbReference>
<dbReference type="GO" id="GO:0071555">
    <property type="term" value="P:cell wall organization"/>
    <property type="evidence" value="ECO:0007669"/>
    <property type="project" value="UniProtKB-KW"/>
</dbReference>
<dbReference type="InterPro" id="IPR035911">
    <property type="entry name" value="MurE/MurF_N"/>
</dbReference>
<feature type="binding site" evidence="7">
    <location>
        <position position="235"/>
    </location>
    <ligand>
        <name>UDP-N-acetyl-alpha-D-muramoyl-L-alanyl-D-glutamate</name>
        <dbReference type="ChEBI" id="CHEBI:83900"/>
    </ligand>
</feature>
<evidence type="ECO:0000313" key="14">
    <source>
        <dbReference type="Proteomes" id="UP000316562"/>
    </source>
</evidence>
<keyword evidence="7 13" id="KW-0436">Ligase</keyword>
<feature type="domain" description="Mur ligase C-terminal" evidence="11">
    <location>
        <begin position="456"/>
        <end position="542"/>
    </location>
</feature>
<reference evidence="13 14" key="1">
    <citation type="journal article" date="2019" name="ISME J.">
        <title>Insights into ecological role of a new deltaproteobacterial order Candidatus Acidulodesulfobacterales by metagenomics and metatranscriptomics.</title>
        <authorList>
            <person name="Tan S."/>
            <person name="Liu J."/>
            <person name="Fang Y."/>
            <person name="Hedlund B.P."/>
            <person name="Lian Z.H."/>
            <person name="Huang L.Y."/>
            <person name="Li J.T."/>
            <person name="Huang L.N."/>
            <person name="Li W.J."/>
            <person name="Jiang H.C."/>
            <person name="Dong H.L."/>
            <person name="Shu W.S."/>
        </authorList>
    </citation>
    <scope>NUCLEOTIDE SEQUENCE [LARGE SCALE GENOMIC DNA]</scope>
    <source>
        <strain evidence="13">AP2</strain>
    </source>
</reference>
<feature type="modified residue" description="N6-carboxylysine" evidence="7">
    <location>
        <position position="267"/>
    </location>
</feature>
<evidence type="ECO:0000256" key="6">
    <source>
        <dbReference type="ARBA" id="ARBA00023316"/>
    </source>
</evidence>
<evidence type="ECO:0000256" key="3">
    <source>
        <dbReference type="ARBA" id="ARBA00022960"/>
    </source>
</evidence>
<comment type="similarity">
    <text evidence="1 7">Belongs to the MurCDEF family. MurE subfamily.</text>
</comment>
<comment type="PTM">
    <text evidence="7">Carboxylation is probably crucial for Mg(2+) binding and, consequently, for the gamma-phosphate positioning of ATP.</text>
</comment>
<keyword evidence="6 7" id="KW-0961">Cell wall biogenesis/degradation</keyword>
<dbReference type="Pfam" id="PF08245">
    <property type="entry name" value="Mur_ligase_M"/>
    <property type="match status" value="1"/>
</dbReference>
<evidence type="ECO:0000256" key="9">
    <source>
        <dbReference type="SAM" id="MobiDB-lite"/>
    </source>
</evidence>
<dbReference type="InterPro" id="IPR036615">
    <property type="entry name" value="Mur_ligase_C_dom_sf"/>
</dbReference>
<comment type="cofactor">
    <cofactor evidence="7">
        <name>Mg(2+)</name>
        <dbReference type="ChEBI" id="CHEBI:18420"/>
    </cofactor>
</comment>
<evidence type="ECO:0000256" key="7">
    <source>
        <dbReference type="HAMAP-Rule" id="MF_00208"/>
    </source>
</evidence>
<keyword evidence="7" id="KW-0963">Cytoplasm</keyword>
<comment type="caution">
    <text evidence="7">Lacks conserved residue(s) required for the propagation of feature annotation.</text>
</comment>
<dbReference type="PANTHER" id="PTHR23135">
    <property type="entry name" value="MUR LIGASE FAMILY MEMBER"/>
    <property type="match status" value="1"/>
</dbReference>
<evidence type="ECO:0000259" key="10">
    <source>
        <dbReference type="Pfam" id="PF01225"/>
    </source>
</evidence>
<keyword evidence="3 7" id="KW-0133">Cell shape</keyword>
<evidence type="ECO:0000256" key="5">
    <source>
        <dbReference type="ARBA" id="ARBA00023306"/>
    </source>
</evidence>
<dbReference type="Gene3D" id="3.40.1190.10">
    <property type="entry name" value="Mur-like, catalytic domain"/>
    <property type="match status" value="1"/>
</dbReference>
<feature type="region of interest" description="Disordered" evidence="9">
    <location>
        <begin position="563"/>
        <end position="599"/>
    </location>
</feature>
<evidence type="ECO:0000256" key="1">
    <source>
        <dbReference type="ARBA" id="ARBA00005898"/>
    </source>
</evidence>
<feature type="binding site" evidence="7">
    <location>
        <position position="227"/>
    </location>
    <ligand>
        <name>UDP-N-acetyl-alpha-D-muramoyl-L-alanyl-D-glutamate</name>
        <dbReference type="ChEBI" id="CHEBI:83900"/>
    </ligand>
</feature>
<feature type="region of interest" description="Disordered" evidence="9">
    <location>
        <begin position="414"/>
        <end position="443"/>
    </location>
</feature>
<dbReference type="GO" id="GO:0005524">
    <property type="term" value="F:ATP binding"/>
    <property type="evidence" value="ECO:0007669"/>
    <property type="project" value="UniProtKB-UniRule"/>
</dbReference>
<feature type="compositionally biased region" description="Basic and acidic residues" evidence="9">
    <location>
        <begin position="583"/>
        <end position="596"/>
    </location>
</feature>
<organism evidence="13 14">
    <name type="scientific">Acididesulfobacter guangdongensis</name>
    <dbReference type="NCBI Taxonomy" id="2597225"/>
    <lineage>
        <taxon>Bacteria</taxon>
        <taxon>Deltaproteobacteria</taxon>
        <taxon>Candidatus Acidulodesulfobacterales</taxon>
        <taxon>Candidatus Acididesulfobacter</taxon>
    </lineage>
</organism>
<name>A0A519BGW0_ACIG2</name>
<dbReference type="SUPFAM" id="SSF53244">
    <property type="entry name" value="MurD-like peptide ligases, peptide-binding domain"/>
    <property type="match status" value="2"/>
</dbReference>
<dbReference type="InterPro" id="IPR000713">
    <property type="entry name" value="Mur_ligase_N"/>
</dbReference>
<evidence type="ECO:0000313" key="13">
    <source>
        <dbReference type="EMBL" id="RZD16488.1"/>
    </source>
</evidence>
<keyword evidence="7" id="KW-0067">ATP-binding</keyword>
<evidence type="ECO:0000256" key="8">
    <source>
        <dbReference type="RuleBase" id="RU004135"/>
    </source>
</evidence>
<dbReference type="EC" id="6.3.2.13" evidence="7"/>
<dbReference type="InterPro" id="IPR036565">
    <property type="entry name" value="Mur-like_cat_sf"/>
</dbReference>
<comment type="catalytic activity">
    <reaction evidence="7">
        <text>UDP-N-acetyl-alpha-D-muramoyl-L-alanyl-D-glutamate + meso-2,6-diaminopimelate + ATP = UDP-N-acetyl-alpha-D-muramoyl-L-alanyl-gamma-D-glutamyl-meso-2,6-diaminopimelate + ADP + phosphate + H(+)</text>
        <dbReference type="Rhea" id="RHEA:23676"/>
        <dbReference type="ChEBI" id="CHEBI:15378"/>
        <dbReference type="ChEBI" id="CHEBI:30616"/>
        <dbReference type="ChEBI" id="CHEBI:43474"/>
        <dbReference type="ChEBI" id="CHEBI:57791"/>
        <dbReference type="ChEBI" id="CHEBI:83900"/>
        <dbReference type="ChEBI" id="CHEBI:83905"/>
        <dbReference type="ChEBI" id="CHEBI:456216"/>
        <dbReference type="EC" id="6.3.2.13"/>
    </reaction>
</comment>
<dbReference type="NCBIfam" id="TIGR01085">
    <property type="entry name" value="murE"/>
    <property type="match status" value="1"/>
</dbReference>
<dbReference type="SUPFAM" id="SSF63418">
    <property type="entry name" value="MurE/MurF N-terminal domain"/>
    <property type="match status" value="1"/>
</dbReference>
<keyword evidence="7" id="KW-0547">Nucleotide-binding</keyword>
<evidence type="ECO:0000259" key="12">
    <source>
        <dbReference type="Pfam" id="PF08245"/>
    </source>
</evidence>
<dbReference type="SUPFAM" id="SSF53623">
    <property type="entry name" value="MurD-like peptide ligases, catalytic domain"/>
    <property type="match status" value="1"/>
</dbReference>
<dbReference type="Gene3D" id="3.90.190.20">
    <property type="entry name" value="Mur ligase, C-terminal domain"/>
    <property type="match status" value="1"/>
</dbReference>
<dbReference type="GO" id="GO:0051301">
    <property type="term" value="P:cell division"/>
    <property type="evidence" value="ECO:0007669"/>
    <property type="project" value="UniProtKB-KW"/>
</dbReference>
<evidence type="ECO:0000256" key="2">
    <source>
        <dbReference type="ARBA" id="ARBA00022618"/>
    </source>
</evidence>
<feature type="binding site" evidence="7">
    <location>
        <position position="652"/>
    </location>
    <ligand>
        <name>meso-2,6-diaminopimelate</name>
        <dbReference type="ChEBI" id="CHEBI:57791"/>
    </ligand>
</feature>
<feature type="binding site" evidence="7">
    <location>
        <begin position="517"/>
        <end position="520"/>
    </location>
    <ligand>
        <name>meso-2,6-diaminopimelate</name>
        <dbReference type="ChEBI" id="CHEBI:57791"/>
    </ligand>
</feature>
<dbReference type="GO" id="GO:0008360">
    <property type="term" value="P:regulation of cell shape"/>
    <property type="evidence" value="ECO:0007669"/>
    <property type="project" value="UniProtKB-KW"/>
</dbReference>
<dbReference type="GO" id="GO:0008765">
    <property type="term" value="F:UDP-N-acetylmuramoylalanyl-D-glutamate-2,6-diaminopimelate ligase activity"/>
    <property type="evidence" value="ECO:0007669"/>
    <property type="project" value="UniProtKB-UniRule"/>
</dbReference>
<comment type="caution">
    <text evidence="13">The sequence shown here is derived from an EMBL/GenBank/DDBJ whole genome shotgun (WGS) entry which is preliminary data.</text>
</comment>
<feature type="short sequence motif" description="Meso-diaminopimelate recognition motif" evidence="7">
    <location>
        <begin position="517"/>
        <end position="520"/>
    </location>
</feature>
<protein>
    <recommendedName>
        <fullName evidence="7">UDP-N-acetylmuramoyl-L-alanyl-D-glutamate--2,6-diaminopimelate ligase</fullName>
        <ecNumber evidence="7">6.3.2.13</ecNumber>
    </recommendedName>
    <alternativeName>
        <fullName evidence="7">Meso-A2pm-adding enzyme</fullName>
    </alternativeName>
    <alternativeName>
        <fullName evidence="7">Meso-diaminopimelate-adding enzyme</fullName>
    </alternativeName>
    <alternativeName>
        <fullName evidence="7">UDP-MurNAc-L-Ala-D-Glu:meso-diaminopimelate ligase</fullName>
    </alternativeName>
    <alternativeName>
        <fullName evidence="7">UDP-MurNAc-tripeptide synthetase</fullName>
    </alternativeName>
    <alternativeName>
        <fullName evidence="7">UDP-N-acetylmuramyl-tripeptide synthetase</fullName>
    </alternativeName>
</protein>
<dbReference type="Pfam" id="PF02875">
    <property type="entry name" value="Mur_ligase_C"/>
    <property type="match status" value="1"/>
</dbReference>